<evidence type="ECO:0000259" key="17">
    <source>
        <dbReference type="PROSITE" id="PS51873"/>
    </source>
</evidence>
<dbReference type="PROSITE" id="PS51873">
    <property type="entry name" value="TRIAD"/>
    <property type="match status" value="1"/>
</dbReference>
<dbReference type="Gene3D" id="3.10.20.90">
    <property type="entry name" value="Phosphatidylinositol 3-kinase Catalytic Subunit, Chain A, domain 1"/>
    <property type="match status" value="1"/>
</dbReference>
<feature type="domain" description="RanBP2-type" evidence="16">
    <location>
        <begin position="344"/>
        <end position="376"/>
    </location>
</feature>
<dbReference type="InterPro" id="IPR001876">
    <property type="entry name" value="Znf_RanBP2"/>
</dbReference>
<dbReference type="Proteomes" id="UP001652625">
    <property type="component" value="Chromosome 15"/>
</dbReference>
<proteinExistence type="inferred from homology"/>
<evidence type="ECO:0000256" key="2">
    <source>
        <dbReference type="ARBA" id="ARBA00004906"/>
    </source>
</evidence>
<dbReference type="CDD" id="cd20345">
    <property type="entry name" value="BRcat_RBR_HOIL1"/>
    <property type="match status" value="1"/>
</dbReference>
<dbReference type="GeneID" id="136072075"/>
<dbReference type="Gene3D" id="3.30.40.10">
    <property type="entry name" value="Zinc/RING finger domain, C3HC4 (zinc finger)"/>
    <property type="match status" value="1"/>
</dbReference>
<keyword evidence="9" id="KW-0677">Repeat</keyword>
<evidence type="ECO:0000256" key="9">
    <source>
        <dbReference type="ARBA" id="ARBA00022737"/>
    </source>
</evidence>
<evidence type="ECO:0000256" key="6">
    <source>
        <dbReference type="ARBA" id="ARBA00022553"/>
    </source>
</evidence>
<dbReference type="InterPro" id="IPR013083">
    <property type="entry name" value="Znf_RING/FYVE/PHD"/>
</dbReference>
<evidence type="ECO:0000313" key="19">
    <source>
        <dbReference type="RefSeq" id="XP_065676324.1"/>
    </source>
</evidence>
<dbReference type="CDD" id="cd16633">
    <property type="entry name" value="mRING-HC-C3HC3D_RBR_HOIL1"/>
    <property type="match status" value="1"/>
</dbReference>
<dbReference type="CDD" id="cd20358">
    <property type="entry name" value="Rcat_RBR_HOIL1"/>
    <property type="match status" value="1"/>
</dbReference>
<evidence type="ECO:0000256" key="11">
    <source>
        <dbReference type="ARBA" id="ARBA00022786"/>
    </source>
</evidence>
<dbReference type="PROSITE" id="PS01358">
    <property type="entry name" value="ZF_RANBP2_1"/>
    <property type="match status" value="1"/>
</dbReference>
<dbReference type="InterPro" id="IPR044066">
    <property type="entry name" value="TRIAD_supradom"/>
</dbReference>
<dbReference type="InterPro" id="IPR047558">
    <property type="entry name" value="BRcat_RBR_HOIL1"/>
</dbReference>
<name>A0ABM4DP28_HYDVU</name>
<evidence type="ECO:0000256" key="8">
    <source>
        <dbReference type="ARBA" id="ARBA00022723"/>
    </source>
</evidence>
<comment type="pathway">
    <text evidence="2">Protein modification; protein ubiquitination.</text>
</comment>
<dbReference type="SUPFAM" id="SSF57850">
    <property type="entry name" value="RING/U-box"/>
    <property type="match status" value="3"/>
</dbReference>
<evidence type="ECO:0000256" key="13">
    <source>
        <dbReference type="PROSITE-ProRule" id="PRU00322"/>
    </source>
</evidence>
<evidence type="ECO:0000313" key="18">
    <source>
        <dbReference type="Proteomes" id="UP001652625"/>
    </source>
</evidence>
<dbReference type="PROSITE" id="PS00518">
    <property type="entry name" value="ZF_RING_1"/>
    <property type="match status" value="1"/>
</dbReference>
<dbReference type="PANTHER" id="PTHR22770:SF13">
    <property type="entry name" value="RING-TYPE DOMAIN-CONTAINING PROTEIN"/>
    <property type="match status" value="1"/>
</dbReference>
<dbReference type="PROSITE" id="PS50199">
    <property type="entry name" value="ZF_RANBP2_2"/>
    <property type="match status" value="1"/>
</dbReference>
<dbReference type="InterPro" id="IPR000626">
    <property type="entry name" value="Ubiquitin-like_dom"/>
</dbReference>
<keyword evidence="6" id="KW-0597">Phosphoprotein</keyword>
<protein>
    <recommendedName>
        <fullName evidence="5">RanBP-type and C3HC4-type zinc finger-containing protein 1</fullName>
        <ecNumber evidence="4">2.3.2.31</ecNumber>
    </recommendedName>
</protein>
<reference evidence="19" key="1">
    <citation type="submission" date="2025-08" db="UniProtKB">
        <authorList>
            <consortium name="RefSeq"/>
        </authorList>
    </citation>
    <scope>IDENTIFICATION</scope>
</reference>
<evidence type="ECO:0000256" key="4">
    <source>
        <dbReference type="ARBA" id="ARBA00012251"/>
    </source>
</evidence>
<dbReference type="InterPro" id="IPR017907">
    <property type="entry name" value="Znf_RING_CS"/>
</dbReference>
<dbReference type="InterPro" id="IPR036443">
    <property type="entry name" value="Znf_RanBP2_sf"/>
</dbReference>
<evidence type="ECO:0000259" key="14">
    <source>
        <dbReference type="PROSITE" id="PS50053"/>
    </source>
</evidence>
<keyword evidence="8" id="KW-0479">Metal-binding</keyword>
<feature type="domain" description="RING-type" evidence="17">
    <location>
        <begin position="439"/>
        <end position="667"/>
    </location>
</feature>
<keyword evidence="12" id="KW-0862">Zinc</keyword>
<gene>
    <name evidence="19" type="primary">LOC136072075</name>
</gene>
<dbReference type="InterPro" id="IPR047557">
    <property type="entry name" value="Rcat_RBR_HOIL1"/>
</dbReference>
<evidence type="ECO:0000259" key="16">
    <source>
        <dbReference type="PROSITE" id="PS50199"/>
    </source>
</evidence>
<evidence type="ECO:0000256" key="7">
    <source>
        <dbReference type="ARBA" id="ARBA00022679"/>
    </source>
</evidence>
<dbReference type="PROSITE" id="PS50089">
    <property type="entry name" value="ZF_RING_2"/>
    <property type="match status" value="1"/>
</dbReference>
<accession>A0ABM4DP28</accession>
<keyword evidence="10 13" id="KW-0863">Zinc-finger</keyword>
<keyword evidence="7" id="KW-0808">Transferase</keyword>
<dbReference type="InterPro" id="IPR051628">
    <property type="entry name" value="LUBAC_E3_Ligases"/>
</dbReference>
<dbReference type="EC" id="2.3.2.31" evidence="4"/>
<evidence type="ECO:0000259" key="15">
    <source>
        <dbReference type="PROSITE" id="PS50089"/>
    </source>
</evidence>
<comment type="similarity">
    <text evidence="3">Belongs to the RBR family.</text>
</comment>
<dbReference type="Gene3D" id="2.30.30.380">
    <property type="entry name" value="Zn-finger domain of Sec23/24"/>
    <property type="match status" value="1"/>
</dbReference>
<feature type="domain" description="RING-type" evidence="15">
    <location>
        <begin position="443"/>
        <end position="488"/>
    </location>
</feature>
<dbReference type="SUPFAM" id="SSF54236">
    <property type="entry name" value="Ubiquitin-like"/>
    <property type="match status" value="1"/>
</dbReference>
<comment type="catalytic activity">
    <reaction evidence="1">
        <text>[E2 ubiquitin-conjugating enzyme]-S-ubiquitinyl-L-cysteine + [acceptor protein]-L-lysine = [E2 ubiquitin-conjugating enzyme]-L-cysteine + [acceptor protein]-N(6)-ubiquitinyl-L-lysine.</text>
        <dbReference type="EC" id="2.3.2.31"/>
    </reaction>
</comment>
<dbReference type="SMART" id="SM00184">
    <property type="entry name" value="RING"/>
    <property type="match status" value="1"/>
</dbReference>
<evidence type="ECO:0000256" key="12">
    <source>
        <dbReference type="ARBA" id="ARBA00022833"/>
    </source>
</evidence>
<dbReference type="PROSITE" id="PS50053">
    <property type="entry name" value="UBIQUITIN_2"/>
    <property type="match status" value="1"/>
</dbReference>
<dbReference type="PANTHER" id="PTHR22770">
    <property type="entry name" value="UBIQUITIN CONJUGATING ENZYME 7 INTERACTING PROTEIN-RELATED"/>
    <property type="match status" value="1"/>
</dbReference>
<dbReference type="SUPFAM" id="SSF90209">
    <property type="entry name" value="Ran binding protein zinc finger-like"/>
    <property type="match status" value="1"/>
</dbReference>
<keyword evidence="11" id="KW-0833">Ubl conjugation pathway</keyword>
<dbReference type="InterPro" id="IPR029071">
    <property type="entry name" value="Ubiquitin-like_domsf"/>
</dbReference>
<evidence type="ECO:0000256" key="1">
    <source>
        <dbReference type="ARBA" id="ARBA00001798"/>
    </source>
</evidence>
<evidence type="ECO:0000256" key="5">
    <source>
        <dbReference type="ARBA" id="ARBA00017887"/>
    </source>
</evidence>
<dbReference type="RefSeq" id="XP_065676324.1">
    <property type="nucleotide sequence ID" value="XM_065820252.1"/>
</dbReference>
<dbReference type="CDD" id="cd01799">
    <property type="entry name" value="Ubl_HOIL1"/>
    <property type="match status" value="1"/>
</dbReference>
<dbReference type="InterPro" id="IPR018957">
    <property type="entry name" value="Znf_C3HC4_RING-type"/>
</dbReference>
<dbReference type="InterPro" id="IPR001841">
    <property type="entry name" value="Znf_RING"/>
</dbReference>
<evidence type="ECO:0000256" key="3">
    <source>
        <dbReference type="ARBA" id="ARBA00008278"/>
    </source>
</evidence>
<dbReference type="Pfam" id="PF00097">
    <property type="entry name" value="zf-C3HC4"/>
    <property type="match status" value="1"/>
</dbReference>
<organism evidence="18 19">
    <name type="scientific">Hydra vulgaris</name>
    <name type="common">Hydra</name>
    <name type="synonym">Hydra attenuata</name>
    <dbReference type="NCBI Taxonomy" id="6087"/>
    <lineage>
        <taxon>Eukaryota</taxon>
        <taxon>Metazoa</taxon>
        <taxon>Cnidaria</taxon>
        <taxon>Hydrozoa</taxon>
        <taxon>Hydroidolina</taxon>
        <taxon>Anthoathecata</taxon>
        <taxon>Aplanulata</taxon>
        <taxon>Hydridae</taxon>
        <taxon>Hydra</taxon>
    </lineage>
</organism>
<evidence type="ECO:0000256" key="10">
    <source>
        <dbReference type="ARBA" id="ARBA00022771"/>
    </source>
</evidence>
<dbReference type="InterPro" id="IPR047559">
    <property type="entry name" value="HOIL1_RBR_mRING-HC-C3HC3D"/>
</dbReference>
<sequence>MFIMTLYNFSCRCINKKKTCRNPLNECIMERKKLCLGKPSYLDRSLNTWKPFGTDNDFCTLYLLDSTSLSIMNVEETYQIRVICFEDFLHFKKQADQKFVFQTNSGFYGLQVFNEKDASDIESLFKNISSFLGIQKETMSSVMPPMNNQNTFMINSSNKSSFIDQEKKKLSEPLNLFDSIPSDNDTICDKMRTAIECGNVEEAKELVSKLAEKGLKLILHILEYSDINISVPVKIEGRDGKSITVTLLVNPNETIKMLKLKMFKDYHLPISCQQWIIQKRVAKDNELLCSYGILEPGTEAFLYLSPVEEDLNDNKMISNQNDKSIQTDDINNSFENNTNKGLQNDNVIVGWECPKCTYRNIPTYPGCMICSNERPENYVIPENFVLQPNEAHRLMNECLAEQLTLESEEVRKNNEILQAKNNYQAMWNLMQLKLLRNENMFECPICFNDVEQGNGVVLRECLHEFCEACLAETINTNDSPEVACPYNDKYACPAIITHQEIIEILLPDDYDKYLQRSLRVAESSNSNSFHCRKPNCPGWCYYEDEVNFFDCPICESRNCLTCRAIHLDKTCKEYQDELKIKAQNDENAKKTQEMFDEMIKRGDAMLCPSCLVMVQKKSGCDWLRCTMCKTEICWATKGPRWGPKGTGDTSGGCKCRANGNVPCTPTCANCH</sequence>
<feature type="domain" description="Ubiquitin-like" evidence="14">
    <location>
        <begin position="229"/>
        <end position="293"/>
    </location>
</feature>
<keyword evidence="18" id="KW-1185">Reference proteome</keyword>